<comment type="caution">
    <text evidence="5">The sequence shown here is derived from an EMBL/GenBank/DDBJ whole genome shotgun (WGS) entry which is preliminary data.</text>
</comment>
<gene>
    <name evidence="5" type="primary">g7139</name>
    <name evidence="5" type="ORF">VP750_LOCUS6109</name>
</gene>
<feature type="compositionally biased region" description="Low complexity" evidence="1">
    <location>
        <begin position="409"/>
        <end position="426"/>
    </location>
</feature>
<dbReference type="InterPro" id="IPR057854">
    <property type="entry name" value="TPR_WDR11"/>
</dbReference>
<organism evidence="5 6">
    <name type="scientific">Coccomyxa viridis</name>
    <dbReference type="NCBI Taxonomy" id="1274662"/>
    <lineage>
        <taxon>Eukaryota</taxon>
        <taxon>Viridiplantae</taxon>
        <taxon>Chlorophyta</taxon>
        <taxon>core chlorophytes</taxon>
        <taxon>Trebouxiophyceae</taxon>
        <taxon>Trebouxiophyceae incertae sedis</taxon>
        <taxon>Coccomyxaceae</taxon>
        <taxon>Coccomyxa</taxon>
    </lineage>
</organism>
<proteinExistence type="predicted"/>
<evidence type="ECO:0000259" key="2">
    <source>
        <dbReference type="Pfam" id="PF23751"/>
    </source>
</evidence>
<dbReference type="InterPro" id="IPR039694">
    <property type="entry name" value="WDR11"/>
</dbReference>
<evidence type="ECO:0000259" key="3">
    <source>
        <dbReference type="Pfam" id="PF23752"/>
    </source>
</evidence>
<feature type="compositionally biased region" description="Low complexity" evidence="1">
    <location>
        <begin position="440"/>
        <end position="449"/>
    </location>
</feature>
<feature type="region of interest" description="Disordered" evidence="1">
    <location>
        <begin position="960"/>
        <end position="995"/>
    </location>
</feature>
<dbReference type="PANTHER" id="PTHR14593">
    <property type="entry name" value="WD REPEAT-CONTAINING PROTEIN 11"/>
    <property type="match status" value="1"/>
</dbReference>
<dbReference type="SUPFAM" id="SSF50978">
    <property type="entry name" value="WD40 repeat-like"/>
    <property type="match status" value="1"/>
</dbReference>
<keyword evidence="6" id="KW-1185">Reference proteome</keyword>
<feature type="compositionally biased region" description="Polar residues" evidence="1">
    <location>
        <begin position="350"/>
        <end position="364"/>
    </location>
</feature>
<feature type="region of interest" description="Disordered" evidence="1">
    <location>
        <begin position="350"/>
        <end position="555"/>
    </location>
</feature>
<name>A0ABP1FX31_9CHLO</name>
<feature type="domain" description="WDR11 TPR" evidence="4">
    <location>
        <begin position="1415"/>
        <end position="1778"/>
    </location>
</feature>
<reference evidence="5 6" key="1">
    <citation type="submission" date="2024-06" db="EMBL/GenBank/DDBJ databases">
        <authorList>
            <person name="Kraege A."/>
            <person name="Thomma B."/>
        </authorList>
    </citation>
    <scope>NUCLEOTIDE SEQUENCE [LARGE SCALE GENOMIC DNA]</scope>
</reference>
<evidence type="ECO:0000313" key="5">
    <source>
        <dbReference type="EMBL" id="CAL5224450.1"/>
    </source>
</evidence>
<evidence type="ECO:0000259" key="4">
    <source>
        <dbReference type="Pfam" id="PF23753"/>
    </source>
</evidence>
<feature type="domain" description="WDR11 second beta-propeller" evidence="3">
    <location>
        <begin position="757"/>
        <end position="1181"/>
    </location>
</feature>
<protein>
    <submittedName>
        <fullName evidence="5">G7139 protein</fullName>
    </submittedName>
</protein>
<dbReference type="InterPro" id="IPR057853">
    <property type="entry name" value="Beta-prop_WDR11_2nd"/>
</dbReference>
<dbReference type="InterPro" id="IPR057852">
    <property type="entry name" value="Beta-prop_WDR11_1st"/>
</dbReference>
<dbReference type="PANTHER" id="PTHR14593:SF5">
    <property type="entry name" value="WD REPEAT-CONTAINING PROTEIN 11"/>
    <property type="match status" value="1"/>
</dbReference>
<dbReference type="Gene3D" id="2.130.10.10">
    <property type="entry name" value="YVTN repeat-like/Quinoprotein amine dehydrogenase"/>
    <property type="match status" value="2"/>
</dbReference>
<dbReference type="EMBL" id="CAXHTA020000010">
    <property type="protein sequence ID" value="CAL5224450.1"/>
    <property type="molecule type" value="Genomic_DNA"/>
</dbReference>
<dbReference type="SUPFAM" id="SSF69322">
    <property type="entry name" value="Tricorn protease domain 2"/>
    <property type="match status" value="1"/>
</dbReference>
<dbReference type="Proteomes" id="UP001497392">
    <property type="component" value="Unassembled WGS sequence"/>
</dbReference>
<dbReference type="Pfam" id="PF23751">
    <property type="entry name" value="Beta-prop_WDR11_1st"/>
    <property type="match status" value="1"/>
</dbReference>
<feature type="compositionally biased region" description="Low complexity" evidence="1">
    <location>
        <begin position="960"/>
        <end position="969"/>
    </location>
</feature>
<dbReference type="InterPro" id="IPR036322">
    <property type="entry name" value="WD40_repeat_dom_sf"/>
</dbReference>
<feature type="compositionally biased region" description="Polar residues" evidence="1">
    <location>
        <begin position="490"/>
        <end position="505"/>
    </location>
</feature>
<feature type="domain" description="WDR11 first beta-propeller" evidence="2">
    <location>
        <begin position="5"/>
        <end position="141"/>
    </location>
</feature>
<dbReference type="InterPro" id="IPR015943">
    <property type="entry name" value="WD40/YVTN_repeat-like_dom_sf"/>
</dbReference>
<evidence type="ECO:0000313" key="6">
    <source>
        <dbReference type="Proteomes" id="UP001497392"/>
    </source>
</evidence>
<evidence type="ECO:0000256" key="1">
    <source>
        <dbReference type="SAM" id="MobiDB-lite"/>
    </source>
</evidence>
<dbReference type="Pfam" id="PF23752">
    <property type="entry name" value="Beta-prop_WDR11_2nd"/>
    <property type="match status" value="1"/>
</dbReference>
<dbReference type="Pfam" id="PF23753">
    <property type="entry name" value="TPR_WDR11"/>
    <property type="match status" value="1"/>
</dbReference>
<accession>A0ABP1FX31</accession>
<sequence length="1838" mass="194548">MRDGSALRVASGDQEGRVVVWDIATGVPVISLEDPIQAAAGSRNTPGKGGAVKGLAWVMANPARLAIVLSGGMVLVWDVQGNKCLWKRDFGPEAALCAVRVDPSDARRLCLCGQKGSLIVLRLTNMARDRVEQQTYKVDMSASKPGDALRAVFSTTRDLLYVVVFDLEYGQPAASTTLPTSRPAFRDLLGCFGHADAGKSVLESGVDLLYTSHQDGSVSVWRRTPNQLTYSLLGLHKLVPPPSRVNNNATISLLCAAASAWVRCDVDAKLEEDDEEAAILPVLDSLPSDSVGAKARVLMARGRKLSTIYSKVSAISGNSIASSNQGEGEGGGWMRSSSRLRSGILADQQLSEEVTESTGGSNSDSLRHEDAGREEEEEASAQQEASANGNKGKQHLEPAVVQNGFVTRSSGHSSGSESRSIGGQSSMQSIPEGKPDQARSEAPAEASSSHLTSYAVRLSPANTHSSSQLSPRNSGPSQQWSGGFDGPYNARSQTNDFGLSSSPAQGSALKKQGSLKKPPLPPGSSPKLQQRSLDVRFQEPSLEMPSAPPSVFSAASSATIPRNSLEERIMSGTFSSPALTPRPFDGPAASGSLTAPVSAFEARLPSYQGSQPIPMRSPPRHFSVASPFDAVDSGREGPGEAPTRVCPLYTPAQPIADVTPPSESLLVMTVSEEGYVWQWDMPLQSLFDDELSAPAFPPAPTMMPTAFSINVPSKTANAAAPAATTTTKPQLLGLLQTLPHSVTTFSVCPSAVGVGMLGLPGGPPSASSGRGGDAVALLAAVTAAGNVEFVTLQRGAVCPLMGTVSVSLGAHKDVVRGVRWLGPSARVVSFSSEKTAHGYRNTLLITDVRSRASLPFREVGPEAAPMLGIRASASGRYLLILLRGAPSEIWALGGNMKPSRIRVLDLPFTAVEWVLPEEISPAQYLGQDKWIVWERSPLARERSLFGYWDDTDDGQLAAASHDGAAQGADTGHPSSSGAHNAGDGNAASTPSGELTGPEERLAFALSDGRVGVLAVKGRKVTDTKPKRPSWGLMSSSSEGVATAIAAWGHFVIMGDTEGSLNRWDTQTGRISTVQTTQGPVRRIHFAPPAAEDLVRGAGNPAARGNARVSVLFANGTFGIWELDSRNELQQGPVTVAASAKLGKVIDLAWVPLPAPIGGGSVVIVAGEDGSLAVVDATQTVEHRSLKKRLAAFKNLVGGRWPFPQGGLSPPSALGSSLLLPRPWAALLRLLLQQKVPAQTLKKLAGPVILDEEEGLEEVIWACLPKITRDIWQQTPHRMYSAEAEELSLLASNKLQKHGSEDLSGMAQFSSAMSLAPPAPEEPAWNAKFNTFPMTASLPMPPVRTVSEQAALWDMHGANRKKQGSLSERLRAGAFGRTAGLSAPDEASLTVLEDAPAVQQPLAPQKQYAANMGSVIRALTRSRANGQLLHDAEWRAYEEAIASGSTAARMAAIASVAGDPAEVAFWRGLPATLAALKRALPPAIKARLQAMPPQPTEIESGILKAFSLGTSPGAVSMSSSPFAAKLGIGMREVLPNQAVELSRNTSLRHYGAFKQCDSVNVEDSQLWSASKELAEARERMLWHEMMSRRNIDNSEALQERRVIEYVSLGDFQTAVGFLLASTPDKSIRYYRDALCTLALAAASSEPYVEVSTGNHEMVSRTLHIQAAKVVAAHAASVGDALLGVPLLCSAGLPQEGVAALQEAGLWRYAATLTAHTLKSDERAAALERWAAHVHQYEGSVWRALGIMTAAGGLRNATLLLRELRMPDAAAAFCAACKEAGFHSAFAPADAGGLENLLHHTGNTPAGRSSCDMNDMDGHPQINTVEADYLDYCCSVLQHL</sequence>
<feature type="compositionally biased region" description="Polar residues" evidence="1">
    <location>
        <begin position="460"/>
        <end position="481"/>
    </location>
</feature>